<dbReference type="EnsemblBacteria" id="ABF40503">
    <property type="protein sequence ID" value="ABF40503"/>
    <property type="gene ID" value="Acid345_1501"/>
</dbReference>
<reference evidence="9 10" key="1">
    <citation type="journal article" date="2009" name="Appl. Environ. Microbiol.">
        <title>Three genomes from the phylum Acidobacteria provide insight into the lifestyles of these microorganisms in soils.</title>
        <authorList>
            <person name="Ward N.L."/>
            <person name="Challacombe J.F."/>
            <person name="Janssen P.H."/>
            <person name="Henrissat B."/>
            <person name="Coutinho P.M."/>
            <person name="Wu M."/>
            <person name="Xie G."/>
            <person name="Haft D.H."/>
            <person name="Sait M."/>
            <person name="Badger J."/>
            <person name="Barabote R.D."/>
            <person name="Bradley B."/>
            <person name="Brettin T.S."/>
            <person name="Brinkac L.M."/>
            <person name="Bruce D."/>
            <person name="Creasy T."/>
            <person name="Daugherty S.C."/>
            <person name="Davidsen T.M."/>
            <person name="DeBoy R.T."/>
            <person name="Detter J.C."/>
            <person name="Dodson R.J."/>
            <person name="Durkin A.S."/>
            <person name="Ganapathy A."/>
            <person name="Gwinn-Giglio M."/>
            <person name="Han C.S."/>
            <person name="Khouri H."/>
            <person name="Kiss H."/>
            <person name="Kothari S.P."/>
            <person name="Madupu R."/>
            <person name="Nelson K.E."/>
            <person name="Nelson W.C."/>
            <person name="Paulsen I."/>
            <person name="Penn K."/>
            <person name="Ren Q."/>
            <person name="Rosovitz M.J."/>
            <person name="Selengut J.D."/>
            <person name="Shrivastava S."/>
            <person name="Sullivan S.A."/>
            <person name="Tapia R."/>
            <person name="Thompson L.S."/>
            <person name="Watkins K.L."/>
            <person name="Yang Q."/>
            <person name="Yu C."/>
            <person name="Zafar N."/>
            <person name="Zhou L."/>
            <person name="Kuske C.R."/>
        </authorList>
    </citation>
    <scope>NUCLEOTIDE SEQUENCE [LARGE SCALE GENOMIC DNA]</scope>
    <source>
        <strain evidence="9 10">Ellin345</strain>
    </source>
</reference>
<evidence type="ECO:0000256" key="3">
    <source>
        <dbReference type="ARBA" id="ARBA00022452"/>
    </source>
</evidence>
<dbReference type="Gene3D" id="2.60.40.1120">
    <property type="entry name" value="Carboxypeptidase-like, regulatory domain"/>
    <property type="match status" value="1"/>
</dbReference>
<feature type="chain" id="PRO_5004191898" evidence="7">
    <location>
        <begin position="25"/>
        <end position="1123"/>
    </location>
</feature>
<dbReference type="InterPro" id="IPR008969">
    <property type="entry name" value="CarboxyPept-like_regulatory"/>
</dbReference>
<dbReference type="EMBL" id="CP000360">
    <property type="protein sequence ID" value="ABF40503.1"/>
    <property type="molecule type" value="Genomic_DNA"/>
</dbReference>
<dbReference type="RefSeq" id="WP_011522305.1">
    <property type="nucleotide sequence ID" value="NC_008009.1"/>
</dbReference>
<keyword evidence="6" id="KW-0998">Cell outer membrane</keyword>
<dbReference type="STRING" id="204669.Acid345_1501"/>
<keyword evidence="2" id="KW-0813">Transport</keyword>
<dbReference type="Pfam" id="PF13620">
    <property type="entry name" value="CarboxypepD_reg"/>
    <property type="match status" value="1"/>
</dbReference>
<evidence type="ECO:0000256" key="4">
    <source>
        <dbReference type="ARBA" id="ARBA00022692"/>
    </source>
</evidence>
<evidence type="ECO:0000256" key="2">
    <source>
        <dbReference type="ARBA" id="ARBA00022448"/>
    </source>
</evidence>
<dbReference type="InterPro" id="IPR057601">
    <property type="entry name" value="Oar-like_b-barrel"/>
</dbReference>
<evidence type="ECO:0000256" key="5">
    <source>
        <dbReference type="ARBA" id="ARBA00023136"/>
    </source>
</evidence>
<evidence type="ECO:0000259" key="8">
    <source>
        <dbReference type="Pfam" id="PF25183"/>
    </source>
</evidence>
<keyword evidence="9" id="KW-0675">Receptor</keyword>
<dbReference type="InterPro" id="IPR036942">
    <property type="entry name" value="Beta-barrel_TonB_sf"/>
</dbReference>
<evidence type="ECO:0000256" key="1">
    <source>
        <dbReference type="ARBA" id="ARBA00004571"/>
    </source>
</evidence>
<dbReference type="SUPFAM" id="SSF49464">
    <property type="entry name" value="Carboxypeptidase regulatory domain-like"/>
    <property type="match status" value="1"/>
</dbReference>
<dbReference type="SUPFAM" id="SSF56935">
    <property type="entry name" value="Porins"/>
    <property type="match status" value="1"/>
</dbReference>
<keyword evidence="5" id="KW-0472">Membrane</keyword>
<accession>Q1IRJ7</accession>
<keyword evidence="7" id="KW-0732">Signal</keyword>
<dbReference type="GO" id="GO:0015344">
    <property type="term" value="F:siderophore uptake transmembrane transporter activity"/>
    <property type="evidence" value="ECO:0007669"/>
    <property type="project" value="TreeGrafter"/>
</dbReference>
<dbReference type="Pfam" id="PF25183">
    <property type="entry name" value="OMP_b-brl_4"/>
    <property type="match status" value="1"/>
</dbReference>
<feature type="signal peptide" evidence="7">
    <location>
        <begin position="1"/>
        <end position="24"/>
    </location>
</feature>
<dbReference type="AlphaFoldDB" id="Q1IRJ7"/>
<sequence>MKKSYLAILLATVLVLLCAFPALAQSNTAKLTGTVADAQGAVVPGVSITVTSSKGRATTVQSNASGFYTIAALDPDTYNVDVKQSGFKPITQKITLQTAQQAELNFTMQLGSTSETVEVTSDVPLVDAISSNVSAVIVGRQITELPLNGNNFTQLATLVPGVTRGMPANQQSGEGNQAETFRYAGNGGSAISVNGLRQQANNFLLDGFDNNESLVNTIVFFPPTEAIQEFRVDTSVAPAEFGRAGGGIVNSSIKSGTNSWHGSAFDYLRNSVLDAKTYALGPNDPKPPFRRNQFGGAIGGAIIKNKLFIFGDYQGLRQAQPASLDFATVPTDMMRSGDFSELLGLQRVDGTAVAPIQIRHAGANSSADYVNYVGNIIPSADFVGAGQAYLNAYPEPNVSATNTHCGLVSTLDGLCLQQNYMVQRQQIQNFDDFDIRADYVLRTQDTMFLRYSYGHETDVTTSRLPALPAGFGSGDQFSMPRSWAFGETHTFSPNILNEFRFGWIRANLGYLPPFDDQALSANLGIPNANTSSLLGGGALIGGYNGQLEYTGDYGPYQVPENTYQLADNVSWIKGHHSFKFGANLMWRQVNLFRPKAGKGYFFISGNGGDAFSTGYEVSDVLAGFMNNYQVGPALGFAGTRSWENGIFAQDDWRITNRLTLNLGFRWDVLTWPTEVHNQMSNFDLNPGSGTYGQVVLPGTHGYNDSFVPTDWHNFAPRVGFAYNLFGNGKSVVRGGYGMFYFVDRGGIDNQMAQNAPFAGVSQYNYTNGYRFTLGGQAPLNSVDPTQGGAVGMPDKNDFNIDFTNPANLSMVSYLNRNVPASVQEWNLQFEQELGVNTSFMLAYVGNKGTHLTSYHDFNRQFYNQANGDKNFPAMGSLTVHDTSGNSNYNSLQAQLTRRMTKGLQFNASYTWAHAIDDSQGAFDANNGVVDYFNLAHERANSLLDFRQRFVFNALYELPFGHGRQWGNSWNGVTNAVLGGWQFNPILTLSSGSPFDLGGIGNPQTRPDLVGQLHQLNSVNGMWFDTSAFAVPASNGTGVFLAPGTAPRNPFTGPGTEIFDFSVQKTFAITERVRTEFTSQFFNAFNTPQFAQPDGNFYDGNFGRVTNTRLNSERQVQFGLRVLF</sequence>
<protein>
    <submittedName>
        <fullName evidence="9">TonB-dependent receptor</fullName>
    </submittedName>
</protein>
<dbReference type="GO" id="GO:0009279">
    <property type="term" value="C:cell outer membrane"/>
    <property type="evidence" value="ECO:0007669"/>
    <property type="project" value="UniProtKB-SubCell"/>
</dbReference>
<dbReference type="HOGENOM" id="CLU_006298_0_0_0"/>
<organism evidence="9 10">
    <name type="scientific">Koribacter versatilis (strain Ellin345)</name>
    <dbReference type="NCBI Taxonomy" id="204669"/>
    <lineage>
        <taxon>Bacteria</taxon>
        <taxon>Pseudomonadati</taxon>
        <taxon>Acidobacteriota</taxon>
        <taxon>Terriglobia</taxon>
        <taxon>Terriglobales</taxon>
        <taxon>Candidatus Korobacteraceae</taxon>
        <taxon>Candidatus Korobacter</taxon>
    </lineage>
</organism>
<dbReference type="Proteomes" id="UP000002432">
    <property type="component" value="Chromosome"/>
</dbReference>
<name>Q1IRJ7_KORVE</name>
<dbReference type="eggNOG" id="COG4771">
    <property type="taxonomic scope" value="Bacteria"/>
</dbReference>
<dbReference type="InterPro" id="IPR039426">
    <property type="entry name" value="TonB-dep_rcpt-like"/>
</dbReference>
<evidence type="ECO:0000256" key="6">
    <source>
        <dbReference type="ARBA" id="ARBA00023237"/>
    </source>
</evidence>
<keyword evidence="3" id="KW-1134">Transmembrane beta strand</keyword>
<dbReference type="KEGG" id="aba:Acid345_1501"/>
<evidence type="ECO:0000256" key="7">
    <source>
        <dbReference type="SAM" id="SignalP"/>
    </source>
</evidence>
<keyword evidence="10" id="KW-1185">Reference proteome</keyword>
<dbReference type="GO" id="GO:0044718">
    <property type="term" value="P:siderophore transmembrane transport"/>
    <property type="evidence" value="ECO:0007669"/>
    <property type="project" value="TreeGrafter"/>
</dbReference>
<feature type="domain" description="TonB-dependent transporter Oar-like beta-barrel" evidence="8">
    <location>
        <begin position="253"/>
        <end position="1116"/>
    </location>
</feature>
<keyword evidence="4" id="KW-0812">Transmembrane</keyword>
<proteinExistence type="predicted"/>
<gene>
    <name evidence="9" type="ordered locus">Acid345_1501</name>
</gene>
<evidence type="ECO:0000313" key="9">
    <source>
        <dbReference type="EMBL" id="ABF40503.1"/>
    </source>
</evidence>
<dbReference type="PANTHER" id="PTHR30069">
    <property type="entry name" value="TONB-DEPENDENT OUTER MEMBRANE RECEPTOR"/>
    <property type="match status" value="1"/>
</dbReference>
<evidence type="ECO:0000313" key="10">
    <source>
        <dbReference type="Proteomes" id="UP000002432"/>
    </source>
</evidence>
<dbReference type="PANTHER" id="PTHR30069:SF46">
    <property type="entry name" value="OAR PROTEIN"/>
    <property type="match status" value="1"/>
</dbReference>
<dbReference type="OrthoDB" id="97893at2"/>
<comment type="subcellular location">
    <subcellularLocation>
        <location evidence="1">Cell outer membrane</location>
        <topology evidence="1">Multi-pass membrane protein</topology>
    </subcellularLocation>
</comment>
<dbReference type="Gene3D" id="2.40.170.20">
    <property type="entry name" value="TonB-dependent receptor, beta-barrel domain"/>
    <property type="match status" value="1"/>
</dbReference>